<dbReference type="Proteomes" id="UP001606301">
    <property type="component" value="Unassembled WGS sequence"/>
</dbReference>
<comment type="caution">
    <text evidence="3">The sequence shown here is derived from an EMBL/GenBank/DDBJ whole genome shotgun (WGS) entry which is preliminary data.</text>
</comment>
<keyword evidence="4" id="KW-1185">Reference proteome</keyword>
<feature type="domain" description="Polypeptide-transport-associated ShlB-type" evidence="2">
    <location>
        <begin position="83"/>
        <end position="127"/>
    </location>
</feature>
<evidence type="ECO:0000259" key="2">
    <source>
        <dbReference type="Pfam" id="PF08479"/>
    </source>
</evidence>
<accession>A0ABW7FG54</accession>
<organism evidence="3 4">
    <name type="scientific">Pelomonas margarita</name>
    <dbReference type="NCBI Taxonomy" id="3299031"/>
    <lineage>
        <taxon>Bacteria</taxon>
        <taxon>Pseudomonadati</taxon>
        <taxon>Pseudomonadota</taxon>
        <taxon>Betaproteobacteria</taxon>
        <taxon>Burkholderiales</taxon>
        <taxon>Sphaerotilaceae</taxon>
        <taxon>Roseateles</taxon>
    </lineage>
</organism>
<dbReference type="RefSeq" id="WP_394396237.1">
    <property type="nucleotide sequence ID" value="NZ_JBIGHW010000002.1"/>
</dbReference>
<evidence type="ECO:0000256" key="1">
    <source>
        <dbReference type="SAM" id="MobiDB-lite"/>
    </source>
</evidence>
<name>A0ABW7FG54_9BURK</name>
<dbReference type="Pfam" id="PF08479">
    <property type="entry name" value="POTRA_2"/>
    <property type="match status" value="1"/>
</dbReference>
<dbReference type="Gene3D" id="3.10.20.310">
    <property type="entry name" value="membrane protein fhac"/>
    <property type="match status" value="1"/>
</dbReference>
<dbReference type="EMBL" id="JBIGHW010000002">
    <property type="protein sequence ID" value="MFG6440231.1"/>
    <property type="molecule type" value="Genomic_DNA"/>
</dbReference>
<reference evidence="3 4" key="1">
    <citation type="submission" date="2024-08" db="EMBL/GenBank/DDBJ databases">
        <authorList>
            <person name="Lu H."/>
        </authorList>
    </citation>
    <scope>NUCLEOTIDE SEQUENCE [LARGE SCALE GENOMIC DNA]</scope>
    <source>
        <strain evidence="3 4">LKC17W</strain>
    </source>
</reference>
<gene>
    <name evidence="3" type="ORF">ACG0Z3_05990</name>
</gene>
<feature type="region of interest" description="Disordered" evidence="1">
    <location>
        <begin position="128"/>
        <end position="155"/>
    </location>
</feature>
<evidence type="ECO:0000313" key="3">
    <source>
        <dbReference type="EMBL" id="MFG6440231.1"/>
    </source>
</evidence>
<evidence type="ECO:0000313" key="4">
    <source>
        <dbReference type="Proteomes" id="UP001606301"/>
    </source>
</evidence>
<dbReference type="InterPro" id="IPR013686">
    <property type="entry name" value="Polypept-transport_assoc_ShlB"/>
</dbReference>
<proteinExistence type="predicted"/>
<sequence>MWGAGLALALSAGHAQDRREQLEALERERTQQIREAQSRQAPQWSGARQAPWLEPVRAESPCFPIQRVQWLAPSAAPAALDVVLTDLGAFTDACLGADSIDRLRRNLEARLVALGYVTSSLSLPAQNRRRRHAASGAAPGAHCPHREPRRSAGCQPQCTGRACGGGVEPA</sequence>
<protein>
    <submittedName>
        <fullName evidence="3">POTRA domain-containing protein</fullName>
    </submittedName>
</protein>